<evidence type="ECO:0000313" key="3">
    <source>
        <dbReference type="EMBL" id="VAX08357.1"/>
    </source>
</evidence>
<sequence>MLEILLYTVTAIGLYVGSDWILVKLEKIRGKRFAARSIVFFMIILLLSVSVFEILQRTLIASSTLGGDDTTPTEVTTPAEPDLIPSPALNRSE</sequence>
<dbReference type="EMBL" id="UOFX01000035">
    <property type="protein sequence ID" value="VAX08357.1"/>
    <property type="molecule type" value="Genomic_DNA"/>
</dbReference>
<feature type="transmembrane region" description="Helical" evidence="2">
    <location>
        <begin position="35"/>
        <end position="55"/>
    </location>
</feature>
<reference evidence="3" key="1">
    <citation type="submission" date="2018-06" db="EMBL/GenBank/DDBJ databases">
        <authorList>
            <person name="Zhirakovskaya E."/>
        </authorList>
    </citation>
    <scope>NUCLEOTIDE SEQUENCE</scope>
</reference>
<keyword evidence="2" id="KW-1133">Transmembrane helix</keyword>
<gene>
    <name evidence="3" type="ORF">MNBD_GAMMA26-547</name>
</gene>
<evidence type="ECO:0000256" key="2">
    <source>
        <dbReference type="SAM" id="Phobius"/>
    </source>
</evidence>
<proteinExistence type="predicted"/>
<keyword evidence="2" id="KW-0472">Membrane</keyword>
<accession>A0A3B1BUK3</accession>
<feature type="transmembrane region" description="Helical" evidence="2">
    <location>
        <begin position="6"/>
        <end position="23"/>
    </location>
</feature>
<feature type="region of interest" description="Disordered" evidence="1">
    <location>
        <begin position="63"/>
        <end position="93"/>
    </location>
</feature>
<dbReference type="AlphaFoldDB" id="A0A3B1BUK3"/>
<name>A0A3B1BUK3_9ZZZZ</name>
<evidence type="ECO:0000256" key="1">
    <source>
        <dbReference type="SAM" id="MobiDB-lite"/>
    </source>
</evidence>
<keyword evidence="2" id="KW-0812">Transmembrane</keyword>
<organism evidence="3">
    <name type="scientific">hydrothermal vent metagenome</name>
    <dbReference type="NCBI Taxonomy" id="652676"/>
    <lineage>
        <taxon>unclassified sequences</taxon>
        <taxon>metagenomes</taxon>
        <taxon>ecological metagenomes</taxon>
    </lineage>
</organism>
<feature type="compositionally biased region" description="Low complexity" evidence="1">
    <location>
        <begin position="68"/>
        <end position="82"/>
    </location>
</feature>
<protein>
    <submittedName>
        <fullName evidence="3">Uncharacterized protein</fullName>
    </submittedName>
</protein>